<dbReference type="CDD" id="cd06558">
    <property type="entry name" value="crotonase-like"/>
    <property type="match status" value="1"/>
</dbReference>
<gene>
    <name evidence="3" type="ORF">pJE1_176</name>
</gene>
<dbReference type="InterPro" id="IPR001753">
    <property type="entry name" value="Enoyl-CoA_hydra/iso"/>
</dbReference>
<organism evidence="3">
    <name type="scientific">Sphingomonas sp. JE1</name>
    <dbReference type="NCBI Taxonomy" id="1628059"/>
    <lineage>
        <taxon>Bacteria</taxon>
        <taxon>Pseudomonadati</taxon>
        <taxon>Pseudomonadota</taxon>
        <taxon>Alphaproteobacteria</taxon>
        <taxon>Sphingomonadales</taxon>
        <taxon>Sphingomonadaceae</taxon>
        <taxon>Sphingomonas</taxon>
    </lineage>
</organism>
<keyword evidence="3" id="KW-0456">Lyase</keyword>
<dbReference type="EMBL" id="KM017071">
    <property type="protein sequence ID" value="AJW29598.1"/>
    <property type="molecule type" value="Genomic_DNA"/>
</dbReference>
<dbReference type="RefSeq" id="WP_087574303.1">
    <property type="nucleotide sequence ID" value="NZ_KM017071.1"/>
</dbReference>
<evidence type="ECO:0000313" key="3">
    <source>
        <dbReference type="EMBL" id="AJW29598.1"/>
    </source>
</evidence>
<dbReference type="PANTHER" id="PTHR11941">
    <property type="entry name" value="ENOYL-COA HYDRATASE-RELATED"/>
    <property type="match status" value="1"/>
</dbReference>
<dbReference type="Pfam" id="PF00378">
    <property type="entry name" value="ECH_1"/>
    <property type="match status" value="1"/>
</dbReference>
<dbReference type="PANTHER" id="PTHR11941:SF54">
    <property type="entry name" value="ENOYL-COA HYDRATASE, MITOCHONDRIAL"/>
    <property type="match status" value="1"/>
</dbReference>
<dbReference type="GO" id="GO:0004300">
    <property type="term" value="F:enoyl-CoA hydratase activity"/>
    <property type="evidence" value="ECO:0007669"/>
    <property type="project" value="UniProtKB-EC"/>
</dbReference>
<dbReference type="AlphaFoldDB" id="A0A0D5A091"/>
<evidence type="ECO:0000256" key="2">
    <source>
        <dbReference type="RuleBase" id="RU003707"/>
    </source>
</evidence>
<comment type="similarity">
    <text evidence="1 2">Belongs to the enoyl-CoA hydratase/isomerase family.</text>
</comment>
<dbReference type="InterPro" id="IPR018376">
    <property type="entry name" value="Enoyl-CoA_hyd/isom_CS"/>
</dbReference>
<keyword evidence="3" id="KW-0614">Plasmid</keyword>
<sequence>MIDFEVADGCATIQLNRPPVNAINDAWLARFHMILNELEVRDDIRLMHVKSELKSFCAGMDLERIKTLFEMEDGSSAMVGDVSEFQRLFARIEAAPFVSLAEIAGTALGGGLELALSCDLRVASTKAKLGLPETGLGLIPGAGGTQRLTRLCGRGTAGRVILSAEILSGSAAAELGIVQWAIEPGLLEAGVRDIITRITRLAPAAVREAKMLIAAAGDPERDGYFEEREADRRLFAHEDTRGRIGAFLAGSR</sequence>
<name>A0A0D5A091_9SPHN</name>
<evidence type="ECO:0000256" key="1">
    <source>
        <dbReference type="ARBA" id="ARBA00005254"/>
    </source>
</evidence>
<dbReference type="GO" id="GO:0006635">
    <property type="term" value="P:fatty acid beta-oxidation"/>
    <property type="evidence" value="ECO:0007669"/>
    <property type="project" value="TreeGrafter"/>
</dbReference>
<dbReference type="SUPFAM" id="SSF52096">
    <property type="entry name" value="ClpP/crotonase"/>
    <property type="match status" value="1"/>
</dbReference>
<proteinExistence type="inferred from homology"/>
<dbReference type="InterPro" id="IPR029045">
    <property type="entry name" value="ClpP/crotonase-like_dom_sf"/>
</dbReference>
<dbReference type="EC" id="4.2.1.17" evidence="3"/>
<dbReference type="Gene3D" id="3.90.226.10">
    <property type="entry name" value="2-enoyl-CoA Hydratase, Chain A, domain 1"/>
    <property type="match status" value="1"/>
</dbReference>
<protein>
    <submittedName>
        <fullName evidence="3">Enoyl-CoA hydratase</fullName>
        <ecNumber evidence="3">4.2.1.17</ecNumber>
    </submittedName>
</protein>
<dbReference type="PROSITE" id="PS00166">
    <property type="entry name" value="ENOYL_COA_HYDRATASE"/>
    <property type="match status" value="1"/>
</dbReference>
<geneLocation type="plasmid" evidence="3">
    <name>pJE1</name>
</geneLocation>
<accession>A0A0D5A091</accession>
<reference evidence="3" key="1">
    <citation type="submission" date="2014-06" db="EMBL/GenBank/DDBJ databases">
        <title>Molecular and ecological studies on carbamate pesticide degrading bacteria isolated from agricultural soils.</title>
        <authorList>
            <person name="Kim D.-U."/>
            <person name="Ka J.-O."/>
        </authorList>
    </citation>
    <scope>NUCLEOTIDE SEQUENCE</scope>
    <source>
        <strain evidence="3">JE1</strain>
        <plasmid evidence="3">pJE1</plasmid>
    </source>
</reference>